<proteinExistence type="predicted"/>
<keyword evidence="2" id="KW-1185">Reference proteome</keyword>
<reference evidence="1 2" key="1">
    <citation type="submission" date="2019-03" db="EMBL/GenBank/DDBJ databases">
        <title>Genomic Encyclopedia of Type Strains, Phase IV (KMG-IV): sequencing the most valuable type-strain genomes for metagenomic binning, comparative biology and taxonomic classification.</title>
        <authorList>
            <person name="Goeker M."/>
        </authorList>
    </citation>
    <scope>NUCLEOTIDE SEQUENCE [LARGE SCALE GENOMIC DNA]</scope>
    <source>
        <strain evidence="1 2">DSM 45361</strain>
    </source>
</reference>
<protein>
    <recommendedName>
        <fullName evidence="3">SAV-6107-like HEPN domain-containing protein</fullName>
    </recommendedName>
</protein>
<accession>A0A4V3CYE1</accession>
<name>A0A4V3CYE1_LABRH</name>
<sequence length="94" mass="10256">MSGRASREAVARWNLAYAEQTAALFAASRAQQVDDKAISRLALAYAEVAAAWRVLAGELAVPLWARHAAAIAAEEFDRRSRVEHARIQPPDKGN</sequence>
<gene>
    <name evidence="1" type="ORF">EV186_106162</name>
</gene>
<dbReference type="RefSeq" id="WP_133853096.1">
    <property type="nucleotide sequence ID" value="NZ_SNXZ01000006.1"/>
</dbReference>
<evidence type="ECO:0000313" key="2">
    <source>
        <dbReference type="Proteomes" id="UP000295444"/>
    </source>
</evidence>
<organism evidence="1 2">
    <name type="scientific">Labedaea rhizosphaerae</name>
    <dbReference type="NCBI Taxonomy" id="598644"/>
    <lineage>
        <taxon>Bacteria</taxon>
        <taxon>Bacillati</taxon>
        <taxon>Actinomycetota</taxon>
        <taxon>Actinomycetes</taxon>
        <taxon>Pseudonocardiales</taxon>
        <taxon>Pseudonocardiaceae</taxon>
        <taxon>Labedaea</taxon>
    </lineage>
</organism>
<comment type="caution">
    <text evidence="1">The sequence shown here is derived from an EMBL/GenBank/DDBJ whole genome shotgun (WGS) entry which is preliminary data.</text>
</comment>
<dbReference type="EMBL" id="SNXZ01000006">
    <property type="protein sequence ID" value="TDP93768.1"/>
    <property type="molecule type" value="Genomic_DNA"/>
</dbReference>
<evidence type="ECO:0008006" key="3">
    <source>
        <dbReference type="Google" id="ProtNLM"/>
    </source>
</evidence>
<dbReference type="OrthoDB" id="3695031at2"/>
<dbReference type="AlphaFoldDB" id="A0A4V3CYE1"/>
<dbReference type="Proteomes" id="UP000295444">
    <property type="component" value="Unassembled WGS sequence"/>
</dbReference>
<evidence type="ECO:0000313" key="1">
    <source>
        <dbReference type="EMBL" id="TDP93768.1"/>
    </source>
</evidence>